<dbReference type="NCBIfam" id="TIGR03718">
    <property type="entry name" value="R_switched_Alx"/>
    <property type="match status" value="1"/>
</dbReference>
<feature type="transmembrane region" description="Helical" evidence="6">
    <location>
        <begin position="41"/>
        <end position="61"/>
    </location>
</feature>
<feature type="transmembrane region" description="Helical" evidence="6">
    <location>
        <begin position="276"/>
        <end position="294"/>
    </location>
</feature>
<comment type="similarity">
    <text evidence="2">Belongs to the TerC family.</text>
</comment>
<feature type="transmembrane region" description="Helical" evidence="6">
    <location>
        <begin position="12"/>
        <end position="29"/>
    </location>
</feature>
<sequence>MELLQEEGYILIAFAIIIFGLLAVDLYVFNKEAHKVSTKEALNWSIIWIGLGLLFGGYIYWNFGMEKASQYYSAFLVEKALSVDNLFVFILVFKFFKVPDKYQHKVLFYGILGAIFMRAIFIFFGVTLIEMTFIPTFQLYGIEFNINVVMTIFGLFLIYAGIKSWSQNEDEEDSKDFSKSMGTRLIHKLFRVDPKYHGSKFFVKIDGKRFATQLLVVVAVIEFTDLLFAVDSIPAIFAISNDPIILYTSNIFAILGLRALYFLLANSFEMFHYLQHGLAFILTFIGVKMILSAAYHIPSYISLALVFGILLISILASLKRYRVVRRRIKEQG</sequence>
<protein>
    <submittedName>
        <fullName evidence="7">TerC family protein</fullName>
    </submittedName>
</protein>
<feature type="transmembrane region" description="Helical" evidence="6">
    <location>
        <begin position="144"/>
        <end position="162"/>
    </location>
</feature>
<organism evidence="7 8">
    <name type="scientific">Belliella marina</name>
    <dbReference type="NCBI Taxonomy" id="1644146"/>
    <lineage>
        <taxon>Bacteria</taxon>
        <taxon>Pseudomonadati</taxon>
        <taxon>Bacteroidota</taxon>
        <taxon>Cytophagia</taxon>
        <taxon>Cytophagales</taxon>
        <taxon>Cyclobacteriaceae</taxon>
        <taxon>Belliella</taxon>
    </lineage>
</organism>
<evidence type="ECO:0000256" key="4">
    <source>
        <dbReference type="ARBA" id="ARBA00022989"/>
    </source>
</evidence>
<evidence type="ECO:0000256" key="6">
    <source>
        <dbReference type="SAM" id="Phobius"/>
    </source>
</evidence>
<dbReference type="EMBL" id="JBHUHR010000039">
    <property type="protein sequence ID" value="MFD2036020.1"/>
    <property type="molecule type" value="Genomic_DNA"/>
</dbReference>
<dbReference type="PANTHER" id="PTHR30238">
    <property type="entry name" value="MEMBRANE BOUND PREDICTED REDOX MODULATOR"/>
    <property type="match status" value="1"/>
</dbReference>
<feature type="transmembrane region" description="Helical" evidence="6">
    <location>
        <begin position="244"/>
        <end position="264"/>
    </location>
</feature>
<evidence type="ECO:0000256" key="2">
    <source>
        <dbReference type="ARBA" id="ARBA00007511"/>
    </source>
</evidence>
<keyword evidence="3 6" id="KW-0812">Transmembrane</keyword>
<gene>
    <name evidence="7" type="ORF">ACFSKL_14540</name>
</gene>
<name>A0ABW4VR28_9BACT</name>
<evidence type="ECO:0000256" key="1">
    <source>
        <dbReference type="ARBA" id="ARBA00004141"/>
    </source>
</evidence>
<dbReference type="InterPro" id="IPR005496">
    <property type="entry name" value="Integral_membrane_TerC"/>
</dbReference>
<evidence type="ECO:0000313" key="8">
    <source>
        <dbReference type="Proteomes" id="UP001597361"/>
    </source>
</evidence>
<dbReference type="RefSeq" id="WP_376887046.1">
    <property type="nucleotide sequence ID" value="NZ_JBHUHR010000039.1"/>
</dbReference>
<dbReference type="Proteomes" id="UP001597361">
    <property type="component" value="Unassembled WGS sequence"/>
</dbReference>
<dbReference type="InterPro" id="IPR022369">
    <property type="entry name" value="Integral_membrane_TerC_rswitch"/>
</dbReference>
<evidence type="ECO:0000313" key="7">
    <source>
        <dbReference type="EMBL" id="MFD2036020.1"/>
    </source>
</evidence>
<evidence type="ECO:0000256" key="3">
    <source>
        <dbReference type="ARBA" id="ARBA00022692"/>
    </source>
</evidence>
<feature type="transmembrane region" description="Helical" evidence="6">
    <location>
        <begin position="73"/>
        <end position="94"/>
    </location>
</feature>
<comment type="caution">
    <text evidence="7">The sequence shown here is derived from an EMBL/GenBank/DDBJ whole genome shotgun (WGS) entry which is preliminary data.</text>
</comment>
<accession>A0ABW4VR28</accession>
<evidence type="ECO:0000256" key="5">
    <source>
        <dbReference type="ARBA" id="ARBA00023136"/>
    </source>
</evidence>
<comment type="subcellular location">
    <subcellularLocation>
        <location evidence="1">Membrane</location>
        <topology evidence="1">Multi-pass membrane protein</topology>
    </subcellularLocation>
</comment>
<dbReference type="Pfam" id="PF03741">
    <property type="entry name" value="TerC"/>
    <property type="match status" value="1"/>
</dbReference>
<keyword evidence="4 6" id="KW-1133">Transmembrane helix</keyword>
<dbReference type="PANTHER" id="PTHR30238:SF0">
    <property type="entry name" value="THYLAKOID MEMBRANE PROTEIN TERC, CHLOROPLASTIC"/>
    <property type="match status" value="1"/>
</dbReference>
<keyword evidence="5 6" id="KW-0472">Membrane</keyword>
<keyword evidence="8" id="KW-1185">Reference proteome</keyword>
<feature type="transmembrane region" description="Helical" evidence="6">
    <location>
        <begin position="214"/>
        <end position="238"/>
    </location>
</feature>
<proteinExistence type="inferred from homology"/>
<feature type="transmembrane region" description="Helical" evidence="6">
    <location>
        <begin position="106"/>
        <end position="129"/>
    </location>
</feature>
<feature type="transmembrane region" description="Helical" evidence="6">
    <location>
        <begin position="300"/>
        <end position="318"/>
    </location>
</feature>
<reference evidence="8" key="1">
    <citation type="journal article" date="2019" name="Int. J. Syst. Evol. Microbiol.">
        <title>The Global Catalogue of Microorganisms (GCM) 10K type strain sequencing project: providing services to taxonomists for standard genome sequencing and annotation.</title>
        <authorList>
            <consortium name="The Broad Institute Genomics Platform"/>
            <consortium name="The Broad Institute Genome Sequencing Center for Infectious Disease"/>
            <person name="Wu L."/>
            <person name="Ma J."/>
        </authorList>
    </citation>
    <scope>NUCLEOTIDE SEQUENCE [LARGE SCALE GENOMIC DNA]</scope>
    <source>
        <strain evidence="8">CGMCC 1.15180</strain>
    </source>
</reference>